<evidence type="ECO:0008006" key="5">
    <source>
        <dbReference type="Google" id="ProtNLM"/>
    </source>
</evidence>
<feature type="region of interest" description="Disordered" evidence="1">
    <location>
        <begin position="180"/>
        <end position="206"/>
    </location>
</feature>
<organism evidence="3 4">
    <name type="scientific">Maritalea mediterranea</name>
    <dbReference type="NCBI Taxonomy" id="2909667"/>
    <lineage>
        <taxon>Bacteria</taxon>
        <taxon>Pseudomonadati</taxon>
        <taxon>Pseudomonadota</taxon>
        <taxon>Alphaproteobacteria</taxon>
        <taxon>Hyphomicrobiales</taxon>
        <taxon>Devosiaceae</taxon>
        <taxon>Maritalea</taxon>
    </lineage>
</organism>
<dbReference type="RefSeq" id="WP_236113846.1">
    <property type="nucleotide sequence ID" value="NZ_JAKGTI010000001.1"/>
</dbReference>
<accession>A0ABS9E628</accession>
<keyword evidence="4" id="KW-1185">Reference proteome</keyword>
<sequence>MTEQELNQFKQSDMRLWGLVAIAALTTMLVFSSISLLLPKNWNHVLKETPDNMGTLAQVQSELRAMKLEFAALQRESNVADSRLTLGEESNSFVSKRVRALEASMPILLEALPPGAQLDKSLITASINEANGEEIIRLDDDIKVARSYLFENLPLAQSTPPDFQQDLPEIVASIDGNQIPTEVTQGDNMSEPPSNVASGQDTDPQTTASIDSMAALPAADISYGVVLGPKIEKNKAQLNWLNIKSNVGTLLLGLEPKMIPVVNESEKIQLVVGPLQEESEATRLCKEIIRQGYVCEAAGYDGIPLEDLS</sequence>
<evidence type="ECO:0000313" key="3">
    <source>
        <dbReference type="EMBL" id="MCF4098320.1"/>
    </source>
</evidence>
<comment type="caution">
    <text evidence="3">The sequence shown here is derived from an EMBL/GenBank/DDBJ whole genome shotgun (WGS) entry which is preliminary data.</text>
</comment>
<evidence type="ECO:0000313" key="4">
    <source>
        <dbReference type="Proteomes" id="UP001201217"/>
    </source>
</evidence>
<dbReference type="Proteomes" id="UP001201217">
    <property type="component" value="Unassembled WGS sequence"/>
</dbReference>
<dbReference type="EMBL" id="JAKGTI010000001">
    <property type="protein sequence ID" value="MCF4098320.1"/>
    <property type="molecule type" value="Genomic_DNA"/>
</dbReference>
<evidence type="ECO:0000256" key="2">
    <source>
        <dbReference type="SAM" id="Phobius"/>
    </source>
</evidence>
<feature type="transmembrane region" description="Helical" evidence="2">
    <location>
        <begin position="16"/>
        <end position="38"/>
    </location>
</feature>
<name>A0ABS9E628_9HYPH</name>
<evidence type="ECO:0000256" key="1">
    <source>
        <dbReference type="SAM" id="MobiDB-lite"/>
    </source>
</evidence>
<protein>
    <recommendedName>
        <fullName evidence="5">SPOR domain-containing protein</fullName>
    </recommendedName>
</protein>
<gene>
    <name evidence="3" type="ORF">L1I42_07440</name>
</gene>
<keyword evidence="2" id="KW-1133">Transmembrane helix</keyword>
<reference evidence="3 4" key="1">
    <citation type="submission" date="2022-01" db="EMBL/GenBank/DDBJ databases">
        <title>Maritalea mediterranea sp. nov., isolated from marine plastic residues from the Malva-rosa beach (Valencia, Spain).</title>
        <authorList>
            <person name="Vidal-Verdu A."/>
            <person name="Molina-Menor E."/>
            <person name="Pascual J."/>
            <person name="Pereto J."/>
            <person name="Porcar M."/>
        </authorList>
    </citation>
    <scope>NUCLEOTIDE SEQUENCE [LARGE SCALE GENOMIC DNA]</scope>
    <source>
        <strain evidence="3 4">P4.10X</strain>
    </source>
</reference>
<keyword evidence="2" id="KW-0472">Membrane</keyword>
<keyword evidence="2" id="KW-0812">Transmembrane</keyword>
<proteinExistence type="predicted"/>